<gene>
    <name evidence="20" type="ORF">J3R73_000949</name>
</gene>
<comment type="subcellular location">
    <subcellularLocation>
        <location evidence="2">Cell membrane</location>
        <topology evidence="2">Multi-pass membrane protein</topology>
    </subcellularLocation>
</comment>
<keyword evidence="4" id="KW-1003">Cell membrane</keyword>
<keyword evidence="12" id="KW-0902">Two-component regulatory system</keyword>
<evidence type="ECO:0000256" key="11">
    <source>
        <dbReference type="ARBA" id="ARBA00022989"/>
    </source>
</evidence>
<dbReference type="InterPro" id="IPR011006">
    <property type="entry name" value="CheY-like_superfamily"/>
</dbReference>
<dbReference type="CDD" id="cd00156">
    <property type="entry name" value="REC"/>
    <property type="match status" value="1"/>
</dbReference>
<dbReference type="SUPFAM" id="SSF47384">
    <property type="entry name" value="Homodimeric domain of signal transducing histidine kinase"/>
    <property type="match status" value="1"/>
</dbReference>
<proteinExistence type="predicted"/>
<evidence type="ECO:0000256" key="14">
    <source>
        <dbReference type="PROSITE-ProRule" id="PRU00169"/>
    </source>
</evidence>
<evidence type="ECO:0000259" key="17">
    <source>
        <dbReference type="PROSITE" id="PS50109"/>
    </source>
</evidence>
<keyword evidence="9" id="KW-0418">Kinase</keyword>
<dbReference type="SUPFAM" id="SSF52172">
    <property type="entry name" value="CheY-like"/>
    <property type="match status" value="2"/>
</dbReference>
<dbReference type="PANTHER" id="PTHR43047">
    <property type="entry name" value="TWO-COMPONENT HISTIDINE PROTEIN KINASE"/>
    <property type="match status" value="1"/>
</dbReference>
<protein>
    <recommendedName>
        <fullName evidence="3">histidine kinase</fullName>
        <ecNumber evidence="3">2.7.13.3</ecNumber>
    </recommendedName>
</protein>
<feature type="modified residue" description="4-aspartylphosphate" evidence="14">
    <location>
        <position position="762"/>
    </location>
</feature>
<dbReference type="RefSeq" id="WP_307423040.1">
    <property type="nucleotide sequence ID" value="NZ_JAUSVK010000001.1"/>
</dbReference>
<reference evidence="20 21" key="1">
    <citation type="submission" date="2023-07" db="EMBL/GenBank/DDBJ databases">
        <title>Genomic Encyclopedia of Type Strains, Phase IV (KMG-IV): sequencing the most valuable type-strain genomes for metagenomic binning, comparative biology and taxonomic classification.</title>
        <authorList>
            <person name="Goeker M."/>
        </authorList>
    </citation>
    <scope>NUCLEOTIDE SEQUENCE [LARGE SCALE GENOMIC DNA]</scope>
    <source>
        <strain evidence="20 21">DSM 5896</strain>
    </source>
</reference>
<dbReference type="InterPro" id="IPR000014">
    <property type="entry name" value="PAS"/>
</dbReference>
<dbReference type="InterPro" id="IPR033463">
    <property type="entry name" value="sCache_3"/>
</dbReference>
<evidence type="ECO:0000256" key="13">
    <source>
        <dbReference type="ARBA" id="ARBA00023136"/>
    </source>
</evidence>
<dbReference type="InterPro" id="IPR004358">
    <property type="entry name" value="Sig_transdc_His_kin-like_C"/>
</dbReference>
<dbReference type="InterPro" id="IPR000700">
    <property type="entry name" value="PAS-assoc_C"/>
</dbReference>
<dbReference type="CDD" id="cd16922">
    <property type="entry name" value="HATPase_EvgS-ArcB-TorS-like"/>
    <property type="match status" value="1"/>
</dbReference>
<dbReference type="InterPro" id="IPR003594">
    <property type="entry name" value="HATPase_dom"/>
</dbReference>
<evidence type="ECO:0000259" key="18">
    <source>
        <dbReference type="PROSITE" id="PS50110"/>
    </source>
</evidence>
<feature type="modified residue" description="4-aspartylphosphate" evidence="14">
    <location>
        <position position="642"/>
    </location>
</feature>
<evidence type="ECO:0000256" key="3">
    <source>
        <dbReference type="ARBA" id="ARBA00012438"/>
    </source>
</evidence>
<organism evidence="20 21">
    <name type="scientific">Labrys monachus</name>
    <dbReference type="NCBI Taxonomy" id="217067"/>
    <lineage>
        <taxon>Bacteria</taxon>
        <taxon>Pseudomonadati</taxon>
        <taxon>Pseudomonadota</taxon>
        <taxon>Alphaproteobacteria</taxon>
        <taxon>Hyphomicrobiales</taxon>
        <taxon>Xanthobacteraceae</taxon>
        <taxon>Labrys</taxon>
    </lineage>
</organism>
<dbReference type="InterPro" id="IPR036097">
    <property type="entry name" value="HisK_dim/P_sf"/>
</dbReference>
<keyword evidence="5 14" id="KW-0597">Phosphoprotein</keyword>
<dbReference type="Gene3D" id="3.40.50.2300">
    <property type="match status" value="2"/>
</dbReference>
<dbReference type="SUPFAM" id="SSF55785">
    <property type="entry name" value="PYP-like sensor domain (PAS domain)"/>
    <property type="match status" value="1"/>
</dbReference>
<dbReference type="CDD" id="cd00082">
    <property type="entry name" value="HisKA"/>
    <property type="match status" value="1"/>
</dbReference>
<sequence length="831" mass="89525">MPMVKASPLTRSILLTLLGVVVLGIIVTVITSILLDNIAKDSALERVNSNMRVAWEVVSAKGKTFSVDNGKLKAGDFSLNDNFEVVDKIKDLVGGTATIFMGDTRVSTNVMTEGHRAVGTTLAQGPVHDAVFKDKKPFRGEADILGEPYMTAYDPILDSSGAVVGVLYVGVKREEFLKSANTAQGAVIMTTILAAGFSLALSYLLSSQSLADQARRLLDSSPTAVAIVAQNGRFLYANVRHDELYGATEKSAAPSSNEDVHVDPSERLRLMAKFQAQGSLRDEEVHLVKTDRTTFWALLSRQTINYDGETAAVNWLYDISERKAVETAMAEARDLAEQANQTKSEFMANMSHELRTPLNAIIGYAQILQEDMEDIGQDRVLPDLKRIESAGKHLLKLINDILDLSKIEAGRMEVYLEPVSLPKLLDELQSLVTPLAAARGNRLEFNVPADTPMLRTDYTKLKQSLLNLLSNGCKFTEGGLVRLDVSLPPDQVVFRLSDSGIGMTKEQLGRLFQAFTQADASTTRKYGGTGLGLVITRRLCKLLGGDVTVESTPGKGSIFTITLPLETKVPSAATSASTSATPAAASGPEDATTVLLVDDDPQIHHLIGTMLAREGYRVEHAGGGAEAIEQARALRPAVILLDVMMPKVDGWTVLGTLKNDPALADIPVVIVSLLDERPLGLSLGAAEFLTKPVDRGQLIATVRAHAGTTNGRVLVVDDNPDDRSATGRALAASGYEVTEAASSAEALAWLEQNPPPALMLLDLIMPDMDGFALLDRVRRDEKLKDVKVLVMTAKDLTANESGFLLERGGMIIPKGPEARAALLDALKELRG</sequence>
<evidence type="ECO:0000256" key="8">
    <source>
        <dbReference type="ARBA" id="ARBA00022741"/>
    </source>
</evidence>
<dbReference type="InterPro" id="IPR003661">
    <property type="entry name" value="HisK_dim/P_dom"/>
</dbReference>
<evidence type="ECO:0000256" key="12">
    <source>
        <dbReference type="ARBA" id="ARBA00023012"/>
    </source>
</evidence>
<dbReference type="InterPro" id="IPR029151">
    <property type="entry name" value="Sensor-like_sf"/>
</dbReference>
<dbReference type="PRINTS" id="PR00344">
    <property type="entry name" value="BCTRLSENSOR"/>
</dbReference>
<dbReference type="PROSITE" id="PS50110">
    <property type="entry name" value="RESPONSE_REGULATORY"/>
    <property type="match status" value="2"/>
</dbReference>
<dbReference type="Gene3D" id="3.30.565.10">
    <property type="entry name" value="Histidine kinase-like ATPase, C-terminal domain"/>
    <property type="match status" value="1"/>
</dbReference>
<dbReference type="InterPro" id="IPR005467">
    <property type="entry name" value="His_kinase_dom"/>
</dbReference>
<evidence type="ECO:0000256" key="2">
    <source>
        <dbReference type="ARBA" id="ARBA00004651"/>
    </source>
</evidence>
<keyword evidence="10" id="KW-0067">ATP-binding</keyword>
<name>A0ABU0F9Z9_9HYPH</name>
<evidence type="ECO:0000256" key="1">
    <source>
        <dbReference type="ARBA" id="ARBA00000085"/>
    </source>
</evidence>
<dbReference type="Gene3D" id="1.10.287.130">
    <property type="match status" value="1"/>
</dbReference>
<dbReference type="SMART" id="SM00387">
    <property type="entry name" value="HATPase_c"/>
    <property type="match status" value="1"/>
</dbReference>
<keyword evidence="11 16" id="KW-1133">Transmembrane helix</keyword>
<evidence type="ECO:0000313" key="21">
    <source>
        <dbReference type="Proteomes" id="UP001237448"/>
    </source>
</evidence>
<dbReference type="PROSITE" id="PS50109">
    <property type="entry name" value="HIS_KIN"/>
    <property type="match status" value="1"/>
</dbReference>
<dbReference type="SUPFAM" id="SSF55874">
    <property type="entry name" value="ATPase domain of HSP90 chaperone/DNA topoisomerase II/histidine kinase"/>
    <property type="match status" value="1"/>
</dbReference>
<evidence type="ECO:0000256" key="9">
    <source>
        <dbReference type="ARBA" id="ARBA00022777"/>
    </source>
</evidence>
<accession>A0ABU0F9Z9</accession>
<dbReference type="EC" id="2.7.13.3" evidence="3"/>
<dbReference type="Proteomes" id="UP001237448">
    <property type="component" value="Unassembled WGS sequence"/>
</dbReference>
<dbReference type="Pfam" id="PF00072">
    <property type="entry name" value="Response_reg"/>
    <property type="match status" value="2"/>
</dbReference>
<dbReference type="PANTHER" id="PTHR43047:SF72">
    <property type="entry name" value="OSMOSENSING HISTIDINE PROTEIN KINASE SLN1"/>
    <property type="match status" value="1"/>
</dbReference>
<keyword evidence="7 16" id="KW-0812">Transmembrane</keyword>
<evidence type="ECO:0000256" key="10">
    <source>
        <dbReference type="ARBA" id="ARBA00022840"/>
    </source>
</evidence>
<dbReference type="InterPro" id="IPR001789">
    <property type="entry name" value="Sig_transdc_resp-reg_receiver"/>
</dbReference>
<evidence type="ECO:0000256" key="15">
    <source>
        <dbReference type="SAM" id="Coils"/>
    </source>
</evidence>
<dbReference type="SMART" id="SM00448">
    <property type="entry name" value="REC"/>
    <property type="match status" value="2"/>
</dbReference>
<evidence type="ECO:0000256" key="7">
    <source>
        <dbReference type="ARBA" id="ARBA00022692"/>
    </source>
</evidence>
<dbReference type="Gene3D" id="3.30.450.20">
    <property type="entry name" value="PAS domain"/>
    <property type="match status" value="1"/>
</dbReference>
<dbReference type="SUPFAM" id="SSF103190">
    <property type="entry name" value="Sensory domain-like"/>
    <property type="match status" value="1"/>
</dbReference>
<keyword evidence="21" id="KW-1185">Reference proteome</keyword>
<feature type="domain" description="Histidine kinase" evidence="17">
    <location>
        <begin position="349"/>
        <end position="567"/>
    </location>
</feature>
<evidence type="ECO:0000259" key="19">
    <source>
        <dbReference type="PROSITE" id="PS50113"/>
    </source>
</evidence>
<keyword evidence="13 16" id="KW-0472">Membrane</keyword>
<dbReference type="InterPro" id="IPR036890">
    <property type="entry name" value="HATPase_C_sf"/>
</dbReference>
<dbReference type="InterPro" id="IPR035965">
    <property type="entry name" value="PAS-like_dom_sf"/>
</dbReference>
<feature type="domain" description="PAC" evidence="19">
    <location>
        <begin position="281"/>
        <end position="331"/>
    </location>
</feature>
<evidence type="ECO:0000256" key="4">
    <source>
        <dbReference type="ARBA" id="ARBA00022475"/>
    </source>
</evidence>
<dbReference type="Pfam" id="PF02518">
    <property type="entry name" value="HATPase_c"/>
    <property type="match status" value="1"/>
</dbReference>
<feature type="coiled-coil region" evidence="15">
    <location>
        <begin position="322"/>
        <end position="349"/>
    </location>
</feature>
<feature type="transmembrane region" description="Helical" evidence="16">
    <location>
        <begin position="12"/>
        <end position="35"/>
    </location>
</feature>
<dbReference type="Pfam" id="PF00512">
    <property type="entry name" value="HisKA"/>
    <property type="match status" value="1"/>
</dbReference>
<evidence type="ECO:0000256" key="5">
    <source>
        <dbReference type="ARBA" id="ARBA00022553"/>
    </source>
</evidence>
<keyword evidence="15" id="KW-0175">Coiled coil</keyword>
<evidence type="ECO:0000256" key="16">
    <source>
        <dbReference type="SAM" id="Phobius"/>
    </source>
</evidence>
<feature type="domain" description="Response regulatory" evidence="18">
    <location>
        <begin position="593"/>
        <end position="706"/>
    </location>
</feature>
<comment type="catalytic activity">
    <reaction evidence="1">
        <text>ATP + protein L-histidine = ADP + protein N-phospho-L-histidine.</text>
        <dbReference type="EC" id="2.7.13.3"/>
    </reaction>
</comment>
<dbReference type="Pfam" id="PF17202">
    <property type="entry name" value="sCache_3_3"/>
    <property type="match status" value="1"/>
</dbReference>
<dbReference type="PROSITE" id="PS50113">
    <property type="entry name" value="PAC"/>
    <property type="match status" value="1"/>
</dbReference>
<keyword evidence="8" id="KW-0547">Nucleotide-binding</keyword>
<evidence type="ECO:0000313" key="20">
    <source>
        <dbReference type="EMBL" id="MDQ0391157.1"/>
    </source>
</evidence>
<keyword evidence="6" id="KW-0808">Transferase</keyword>
<dbReference type="EMBL" id="JAUSVK010000001">
    <property type="protein sequence ID" value="MDQ0391157.1"/>
    <property type="molecule type" value="Genomic_DNA"/>
</dbReference>
<feature type="domain" description="Response regulatory" evidence="18">
    <location>
        <begin position="712"/>
        <end position="830"/>
    </location>
</feature>
<comment type="caution">
    <text evidence="20">The sequence shown here is derived from an EMBL/GenBank/DDBJ whole genome shotgun (WGS) entry which is preliminary data.</text>
</comment>
<evidence type="ECO:0000256" key="6">
    <source>
        <dbReference type="ARBA" id="ARBA00022679"/>
    </source>
</evidence>
<dbReference type="SMART" id="SM00388">
    <property type="entry name" value="HisKA"/>
    <property type="match status" value="1"/>
</dbReference>
<dbReference type="NCBIfam" id="TIGR00229">
    <property type="entry name" value="sensory_box"/>
    <property type="match status" value="1"/>
</dbReference>